<proteinExistence type="predicted"/>
<accession>A0ABN9XTW0</accession>
<evidence type="ECO:0000256" key="1">
    <source>
        <dbReference type="SAM" id="MobiDB-lite"/>
    </source>
</evidence>
<evidence type="ECO:0000313" key="2">
    <source>
        <dbReference type="EMBL" id="CAK0903480.1"/>
    </source>
</evidence>
<evidence type="ECO:0000313" key="3">
    <source>
        <dbReference type="Proteomes" id="UP001189429"/>
    </source>
</evidence>
<organism evidence="2 3">
    <name type="scientific">Prorocentrum cordatum</name>
    <dbReference type="NCBI Taxonomy" id="2364126"/>
    <lineage>
        <taxon>Eukaryota</taxon>
        <taxon>Sar</taxon>
        <taxon>Alveolata</taxon>
        <taxon>Dinophyceae</taxon>
        <taxon>Prorocentrales</taxon>
        <taxon>Prorocentraceae</taxon>
        <taxon>Prorocentrum</taxon>
    </lineage>
</organism>
<reference evidence="2" key="1">
    <citation type="submission" date="2023-10" db="EMBL/GenBank/DDBJ databases">
        <authorList>
            <person name="Chen Y."/>
            <person name="Shah S."/>
            <person name="Dougan E. K."/>
            <person name="Thang M."/>
            <person name="Chan C."/>
        </authorList>
    </citation>
    <scope>NUCLEOTIDE SEQUENCE [LARGE SCALE GENOMIC DNA]</scope>
</reference>
<gene>
    <name evidence="2" type="ORF">PCOR1329_LOCUS79791</name>
</gene>
<keyword evidence="3" id="KW-1185">Reference proteome</keyword>
<dbReference type="Proteomes" id="UP001189429">
    <property type="component" value="Unassembled WGS sequence"/>
</dbReference>
<sequence>MEYLYLDGCPVGAARCALCGCACHEDWPIRSPDCMPLAKATLQAYRRRSPDQSRDPPCEEMLWLIVDFLLRNQSDPVMYALAAAVALLAWDCYFRPQEALDLRASDDCAKSRGRARQDQAVRRGRRRRRVRAEVGRGCPEGARGPSAGLWIPVPCAEPREAGQDLRRVLSGAGLQGGPSRHAPWRALD</sequence>
<comment type="caution">
    <text evidence="2">The sequence shown here is derived from an EMBL/GenBank/DDBJ whole genome shotgun (WGS) entry which is preliminary data.</text>
</comment>
<protein>
    <submittedName>
        <fullName evidence="2">Uncharacterized protein</fullName>
    </submittedName>
</protein>
<feature type="region of interest" description="Disordered" evidence="1">
    <location>
        <begin position="113"/>
        <end position="138"/>
    </location>
</feature>
<name>A0ABN9XTW0_9DINO</name>
<dbReference type="EMBL" id="CAUYUJ010021237">
    <property type="protein sequence ID" value="CAK0903480.1"/>
    <property type="molecule type" value="Genomic_DNA"/>
</dbReference>